<comment type="subcellular location">
    <subcellularLocation>
        <location evidence="1">Cell membrane</location>
        <topology evidence="1">Multi-pass membrane protein</topology>
    </subcellularLocation>
</comment>
<keyword evidence="2" id="KW-0813">Transport</keyword>
<feature type="transmembrane region" description="Helical" evidence="7">
    <location>
        <begin position="76"/>
        <end position="93"/>
    </location>
</feature>
<dbReference type="InterPro" id="IPR020846">
    <property type="entry name" value="MFS_dom"/>
</dbReference>
<protein>
    <submittedName>
        <fullName evidence="9">MFS transporter</fullName>
    </submittedName>
</protein>
<dbReference type="Gene3D" id="1.20.1250.20">
    <property type="entry name" value="MFS general substrate transporter like domains"/>
    <property type="match status" value="1"/>
</dbReference>
<feature type="transmembrane region" description="Helical" evidence="7">
    <location>
        <begin position="434"/>
        <end position="454"/>
    </location>
</feature>
<dbReference type="RefSeq" id="WP_326836746.1">
    <property type="nucleotide sequence ID" value="NZ_CP142149.1"/>
</dbReference>
<evidence type="ECO:0000256" key="5">
    <source>
        <dbReference type="ARBA" id="ARBA00022989"/>
    </source>
</evidence>
<gene>
    <name evidence="9" type="ORF">VSH64_17880</name>
</gene>
<feature type="transmembrane region" description="Helical" evidence="7">
    <location>
        <begin position="323"/>
        <end position="342"/>
    </location>
</feature>
<keyword evidence="10" id="KW-1185">Reference proteome</keyword>
<dbReference type="Gene3D" id="1.20.1720.10">
    <property type="entry name" value="Multidrug resistance protein D"/>
    <property type="match status" value="1"/>
</dbReference>
<dbReference type="Proteomes" id="UP001330812">
    <property type="component" value="Chromosome"/>
</dbReference>
<feature type="transmembrane region" description="Helical" evidence="7">
    <location>
        <begin position="348"/>
        <end position="375"/>
    </location>
</feature>
<reference evidence="9 10" key="1">
    <citation type="journal article" date="2015" name="Int. J. Syst. Evol. Microbiol.">
        <title>Amycolatopsis rhabdoformis sp. nov., an actinomycete isolated from a tropical forest soil.</title>
        <authorList>
            <person name="Souza W.R."/>
            <person name="Silva R.E."/>
            <person name="Goodfellow M."/>
            <person name="Busarakam K."/>
            <person name="Figueiro F.S."/>
            <person name="Ferreira D."/>
            <person name="Rodrigues-Filho E."/>
            <person name="Moraes L.A.B."/>
            <person name="Zucchi T.D."/>
        </authorList>
    </citation>
    <scope>NUCLEOTIDE SEQUENCE [LARGE SCALE GENOMIC DNA]</scope>
    <source>
        <strain evidence="9 10">NCIMB 14900</strain>
    </source>
</reference>
<organism evidence="9 10">
    <name type="scientific">Amycolatopsis rhabdoformis</name>
    <dbReference type="NCBI Taxonomy" id="1448059"/>
    <lineage>
        <taxon>Bacteria</taxon>
        <taxon>Bacillati</taxon>
        <taxon>Actinomycetota</taxon>
        <taxon>Actinomycetes</taxon>
        <taxon>Pseudonocardiales</taxon>
        <taxon>Pseudonocardiaceae</taxon>
        <taxon>Amycolatopsis</taxon>
    </lineage>
</organism>
<evidence type="ECO:0000256" key="1">
    <source>
        <dbReference type="ARBA" id="ARBA00004651"/>
    </source>
</evidence>
<keyword evidence="5 7" id="KW-1133">Transmembrane helix</keyword>
<feature type="transmembrane region" description="Helical" evidence="7">
    <location>
        <begin position="138"/>
        <end position="161"/>
    </location>
</feature>
<feature type="transmembrane region" description="Helical" evidence="7">
    <location>
        <begin position="167"/>
        <end position="185"/>
    </location>
</feature>
<evidence type="ECO:0000256" key="4">
    <source>
        <dbReference type="ARBA" id="ARBA00022692"/>
    </source>
</evidence>
<evidence type="ECO:0000256" key="6">
    <source>
        <dbReference type="ARBA" id="ARBA00023136"/>
    </source>
</evidence>
<dbReference type="CDD" id="cd17321">
    <property type="entry name" value="MFS_MMR_MDR_like"/>
    <property type="match status" value="1"/>
</dbReference>
<dbReference type="Pfam" id="PF07690">
    <property type="entry name" value="MFS_1"/>
    <property type="match status" value="1"/>
</dbReference>
<feature type="transmembrane region" description="Helical" evidence="7">
    <location>
        <begin position="294"/>
        <end position="311"/>
    </location>
</feature>
<evidence type="ECO:0000256" key="3">
    <source>
        <dbReference type="ARBA" id="ARBA00022475"/>
    </source>
</evidence>
<dbReference type="EMBL" id="CP142149">
    <property type="protein sequence ID" value="WSE33948.1"/>
    <property type="molecule type" value="Genomic_DNA"/>
</dbReference>
<feature type="transmembrane region" description="Helical" evidence="7">
    <location>
        <begin position="197"/>
        <end position="216"/>
    </location>
</feature>
<proteinExistence type="predicted"/>
<evidence type="ECO:0000259" key="8">
    <source>
        <dbReference type="PROSITE" id="PS50850"/>
    </source>
</evidence>
<feature type="domain" description="Major facilitator superfamily (MFS) profile" evidence="8">
    <location>
        <begin position="10"/>
        <end position="457"/>
    </location>
</feature>
<feature type="transmembrane region" description="Helical" evidence="7">
    <location>
        <begin position="105"/>
        <end position="126"/>
    </location>
</feature>
<feature type="transmembrane region" description="Helical" evidence="7">
    <location>
        <begin position="396"/>
        <end position="414"/>
    </location>
</feature>
<keyword evidence="4 7" id="KW-0812">Transmembrane</keyword>
<keyword evidence="6 7" id="KW-0472">Membrane</keyword>
<accession>A0ABZ1IJP5</accession>
<dbReference type="PANTHER" id="PTHR42718:SF46">
    <property type="entry name" value="BLR6921 PROTEIN"/>
    <property type="match status" value="1"/>
</dbReference>
<sequence length="485" mass="48688">MPEVRRRAVALVVLCAASLMVVLDGSVVAVALPSIQAELGFSPAGLAWVVNAYLVAFGGLLLLSGRLGDLLGRRRVFLAGLVVFTASSLVAGLSTDAAVLVAARFVQGVGGALASAVVLGMIVTMYPEPRAQARAIGVFSFTQASGASIGLIAGGALTQALDWHWTFYINLPIGVAALVLAPLVVDADRGRGLRTGIDALGAVLVTGGVMLLVYGIVEAGAALPVAGAVLLLAAFVVRQARARTPLLPLRLFRVRAISGANVTMVLMVAGMMGFQFVTALYLQQVLGLDALTTGLAFLPAPVMIAVFSLGLSAKLSARFSPGGVLVGGLVVVAVAFALLTTVPADGSYFVHVFPALVLMGSGAGAAIPAVMGLAMSGTDPADAGVASGLITTTQQVGAALGTAVLATAAAARTAGLVAEGTAAREALASGYRLAYGLSAGFVLLAVVAASLILVRRSRTTTVAKELCTAGQGQGQGHGPGQAQAR</sequence>
<dbReference type="InterPro" id="IPR011701">
    <property type="entry name" value="MFS"/>
</dbReference>
<feature type="transmembrane region" description="Helical" evidence="7">
    <location>
        <begin position="45"/>
        <end position="64"/>
    </location>
</feature>
<dbReference type="PROSITE" id="PS50850">
    <property type="entry name" value="MFS"/>
    <property type="match status" value="1"/>
</dbReference>
<dbReference type="InterPro" id="IPR036259">
    <property type="entry name" value="MFS_trans_sf"/>
</dbReference>
<feature type="transmembrane region" description="Helical" evidence="7">
    <location>
        <begin position="222"/>
        <end position="240"/>
    </location>
</feature>
<evidence type="ECO:0000256" key="2">
    <source>
        <dbReference type="ARBA" id="ARBA00022448"/>
    </source>
</evidence>
<keyword evidence="3" id="KW-1003">Cell membrane</keyword>
<feature type="transmembrane region" description="Helical" evidence="7">
    <location>
        <begin position="261"/>
        <end position="282"/>
    </location>
</feature>
<dbReference type="PANTHER" id="PTHR42718">
    <property type="entry name" value="MAJOR FACILITATOR SUPERFAMILY MULTIDRUG TRANSPORTER MFSC"/>
    <property type="match status" value="1"/>
</dbReference>
<evidence type="ECO:0000256" key="7">
    <source>
        <dbReference type="SAM" id="Phobius"/>
    </source>
</evidence>
<name>A0ABZ1IJP5_9PSEU</name>
<evidence type="ECO:0000313" key="9">
    <source>
        <dbReference type="EMBL" id="WSE33948.1"/>
    </source>
</evidence>
<evidence type="ECO:0000313" key="10">
    <source>
        <dbReference type="Proteomes" id="UP001330812"/>
    </source>
</evidence>
<dbReference type="SUPFAM" id="SSF103473">
    <property type="entry name" value="MFS general substrate transporter"/>
    <property type="match status" value="1"/>
</dbReference>